<feature type="coiled-coil region" evidence="1">
    <location>
        <begin position="151"/>
        <end position="178"/>
    </location>
</feature>
<keyword evidence="2" id="KW-0812">Transmembrane</keyword>
<proteinExistence type="predicted"/>
<reference evidence="3 4" key="1">
    <citation type="submission" date="2016-10" db="EMBL/GenBank/DDBJ databases">
        <authorList>
            <person name="de Groot N.N."/>
        </authorList>
    </citation>
    <scope>NUCLEOTIDE SEQUENCE [LARGE SCALE GENOMIC DNA]</scope>
    <source>
        <strain evidence="3 4">DSM 29340</strain>
    </source>
</reference>
<evidence type="ECO:0000313" key="3">
    <source>
        <dbReference type="EMBL" id="SEK06303.1"/>
    </source>
</evidence>
<dbReference type="RefSeq" id="WP_177175501.1">
    <property type="nucleotide sequence ID" value="NZ_BMGV01000015.1"/>
</dbReference>
<keyword evidence="2" id="KW-0472">Membrane</keyword>
<name>A0A1H7DX21_9RHOB</name>
<accession>A0A1H7DX21</accession>
<keyword evidence="1" id="KW-0175">Coiled coil</keyword>
<dbReference type="InterPro" id="IPR050445">
    <property type="entry name" value="Bact_polysacc_biosynth/exp"/>
</dbReference>
<protein>
    <submittedName>
        <fullName evidence="3">Capsular polysaccharide transport system permease protein</fullName>
    </submittedName>
</protein>
<dbReference type="Proteomes" id="UP000199379">
    <property type="component" value="Unassembled WGS sequence"/>
</dbReference>
<organism evidence="3 4">
    <name type="scientific">Cribrihabitans marinus</name>
    <dbReference type="NCBI Taxonomy" id="1227549"/>
    <lineage>
        <taxon>Bacteria</taxon>
        <taxon>Pseudomonadati</taxon>
        <taxon>Pseudomonadota</taxon>
        <taxon>Alphaproteobacteria</taxon>
        <taxon>Rhodobacterales</taxon>
        <taxon>Paracoccaceae</taxon>
        <taxon>Cribrihabitans</taxon>
    </lineage>
</organism>
<sequence length="344" mass="38713">MYLYTRATDQYASTVAFSVRSEDAGTAIEIFGGVTNLGGSNSSSSDTDILYEYIQSQELVSEIDARLDLRRIWSRPVDDPVFAFHAPGTIEDLLDHWGRMVRIHYDSGTGLMEIRALAFSPDEATAIARAIFDESSRMINQLSDIAREDTIRYAREELETAVERLRAARQELTRFRNRNQIVDPAVDLQSQAGLLGSLQEQLATTLIDLDLVRETARAGDPRIAQYERRVAVIEERIAAERRKMGFGEGTDRGEVLATLVGEFEGLVVDREFAEQTYTAALASYDSALAEARRQSRYLAAHVLPTTAEKSEYPQRELLLGLVALFLFLGWSVLVLIYYAIRDRR</sequence>
<dbReference type="EMBL" id="FNYD01000016">
    <property type="protein sequence ID" value="SEK06303.1"/>
    <property type="molecule type" value="Genomic_DNA"/>
</dbReference>
<keyword evidence="2" id="KW-1133">Transmembrane helix</keyword>
<evidence type="ECO:0000256" key="2">
    <source>
        <dbReference type="SAM" id="Phobius"/>
    </source>
</evidence>
<dbReference type="GO" id="GO:0004713">
    <property type="term" value="F:protein tyrosine kinase activity"/>
    <property type="evidence" value="ECO:0007669"/>
    <property type="project" value="TreeGrafter"/>
</dbReference>
<dbReference type="AlphaFoldDB" id="A0A1H7DX21"/>
<evidence type="ECO:0000313" key="4">
    <source>
        <dbReference type="Proteomes" id="UP000199379"/>
    </source>
</evidence>
<keyword evidence="4" id="KW-1185">Reference proteome</keyword>
<gene>
    <name evidence="3" type="ORF">SAMN05444007_1163</name>
</gene>
<dbReference type="PANTHER" id="PTHR32309">
    <property type="entry name" value="TYROSINE-PROTEIN KINASE"/>
    <property type="match status" value="1"/>
</dbReference>
<dbReference type="GO" id="GO:0005886">
    <property type="term" value="C:plasma membrane"/>
    <property type="evidence" value="ECO:0007669"/>
    <property type="project" value="TreeGrafter"/>
</dbReference>
<evidence type="ECO:0000256" key="1">
    <source>
        <dbReference type="SAM" id="Coils"/>
    </source>
</evidence>
<feature type="transmembrane region" description="Helical" evidence="2">
    <location>
        <begin position="317"/>
        <end position="340"/>
    </location>
</feature>
<dbReference type="STRING" id="1227549.SAMN05444007_1163"/>
<dbReference type="PANTHER" id="PTHR32309:SF13">
    <property type="entry name" value="FERRIC ENTEROBACTIN TRANSPORT PROTEIN FEPE"/>
    <property type="match status" value="1"/>
</dbReference>